<evidence type="ECO:0000256" key="6">
    <source>
        <dbReference type="PROSITE-ProRule" id="PRU00108"/>
    </source>
</evidence>
<dbReference type="InterPro" id="IPR001356">
    <property type="entry name" value="HD"/>
</dbReference>
<evidence type="ECO:0000256" key="5">
    <source>
        <dbReference type="ARBA" id="ARBA00023242"/>
    </source>
</evidence>
<dbReference type="GO" id="GO:0000981">
    <property type="term" value="F:DNA-binding transcription factor activity, RNA polymerase II-specific"/>
    <property type="evidence" value="ECO:0007669"/>
    <property type="project" value="InterPro"/>
</dbReference>
<dbReference type="CDD" id="cd00086">
    <property type="entry name" value="homeodomain"/>
    <property type="match status" value="1"/>
</dbReference>
<keyword evidence="4 6" id="KW-0371">Homeobox</keyword>
<evidence type="ECO:0000256" key="4">
    <source>
        <dbReference type="ARBA" id="ARBA00023155"/>
    </source>
</evidence>
<proteinExistence type="inferred from homology"/>
<sequence length="345" mass="38752">MMPSATSLNHQTLKPKIGFSIESIVGDRVKGDGDYCDDSDDGQEKMEKFSKSDDTLSHEYSQLLKRARCGSPENLDKSIRRLSSSNNNNNNNCNVNNNISDNKNENQQGPQSQSSLPATQIPSTVMSSGQKGQPLIVPEIPAGLIRPIVSHNTQLPAHYPDVTTGHPHLLAQFHAAAALVQSGYNGPMPQHLPPHLHNPNIQRESYPLYPWLLNRHGRIFPHRFPGTFPDFLLQPFRKPKRVRTAFSPSQLLKLEHAFEGNHYVVGAERKTLAQQLSLTETQVKVWFQNRRTKFKRMQQEDCDSKSGNKSNGSPKNFDDDENDDDEMIDIGDECPSDDEMLDNCA</sequence>
<dbReference type="Gene3D" id="1.10.10.60">
    <property type="entry name" value="Homeodomain-like"/>
    <property type="match status" value="1"/>
</dbReference>
<gene>
    <name evidence="10" type="ORF">CHIRRI_LOCUS11306</name>
</gene>
<dbReference type="GO" id="GO:0005634">
    <property type="term" value="C:nucleus"/>
    <property type="evidence" value="ECO:0007669"/>
    <property type="project" value="UniProtKB-SubCell"/>
</dbReference>
<accession>A0A9N9RZQ1</accession>
<evidence type="ECO:0000256" key="7">
    <source>
        <dbReference type="RuleBase" id="RU000682"/>
    </source>
</evidence>
<dbReference type="SUPFAM" id="SSF46689">
    <property type="entry name" value="Homeodomain-like"/>
    <property type="match status" value="1"/>
</dbReference>
<evidence type="ECO:0000259" key="9">
    <source>
        <dbReference type="PROSITE" id="PS50071"/>
    </source>
</evidence>
<dbReference type="AlphaFoldDB" id="A0A9N9RZQ1"/>
<dbReference type="InterPro" id="IPR009057">
    <property type="entry name" value="Homeodomain-like_sf"/>
</dbReference>
<dbReference type="GO" id="GO:0000978">
    <property type="term" value="F:RNA polymerase II cis-regulatory region sequence-specific DNA binding"/>
    <property type="evidence" value="ECO:0007669"/>
    <property type="project" value="TreeGrafter"/>
</dbReference>
<feature type="compositionally biased region" description="Acidic residues" evidence="8">
    <location>
        <begin position="318"/>
        <end position="345"/>
    </location>
</feature>
<feature type="region of interest" description="Disordered" evidence="8">
    <location>
        <begin position="29"/>
        <end position="55"/>
    </location>
</feature>
<evidence type="ECO:0000256" key="1">
    <source>
        <dbReference type="ARBA" id="ARBA00004123"/>
    </source>
</evidence>
<evidence type="ECO:0000313" key="11">
    <source>
        <dbReference type="Proteomes" id="UP001153620"/>
    </source>
</evidence>
<keyword evidence="11" id="KW-1185">Reference proteome</keyword>
<reference evidence="10" key="2">
    <citation type="submission" date="2022-10" db="EMBL/GenBank/DDBJ databases">
        <authorList>
            <consortium name="ENA_rothamsted_submissions"/>
            <consortium name="culmorum"/>
            <person name="King R."/>
        </authorList>
    </citation>
    <scope>NUCLEOTIDE SEQUENCE</scope>
</reference>
<dbReference type="PROSITE" id="PS50071">
    <property type="entry name" value="HOMEOBOX_2"/>
    <property type="match status" value="1"/>
</dbReference>
<feature type="region of interest" description="Disordered" evidence="8">
    <location>
        <begin position="297"/>
        <end position="345"/>
    </location>
</feature>
<dbReference type="FunFam" id="1.10.10.60:FF:000081">
    <property type="entry name" value="Empty spiracles homeobox 2"/>
    <property type="match status" value="1"/>
</dbReference>
<name>A0A9N9RZQ1_9DIPT</name>
<dbReference type="SMART" id="SM00389">
    <property type="entry name" value="HOX"/>
    <property type="match status" value="1"/>
</dbReference>
<dbReference type="PRINTS" id="PR00024">
    <property type="entry name" value="HOMEOBOX"/>
</dbReference>
<reference evidence="10" key="1">
    <citation type="submission" date="2022-01" db="EMBL/GenBank/DDBJ databases">
        <authorList>
            <person name="King R."/>
        </authorList>
    </citation>
    <scope>NUCLEOTIDE SEQUENCE</scope>
</reference>
<dbReference type="GO" id="GO:0007420">
    <property type="term" value="P:brain development"/>
    <property type="evidence" value="ECO:0007669"/>
    <property type="project" value="TreeGrafter"/>
</dbReference>
<dbReference type="PANTHER" id="PTHR24339">
    <property type="entry name" value="HOMEOBOX PROTEIN EMX-RELATED"/>
    <property type="match status" value="1"/>
</dbReference>
<evidence type="ECO:0000313" key="10">
    <source>
        <dbReference type="EMBL" id="CAG9808467.1"/>
    </source>
</evidence>
<dbReference type="PANTHER" id="PTHR24339:SF28">
    <property type="entry name" value="E5-RELATED"/>
    <property type="match status" value="1"/>
</dbReference>
<dbReference type="EMBL" id="OU895879">
    <property type="protein sequence ID" value="CAG9808467.1"/>
    <property type="molecule type" value="Genomic_DNA"/>
</dbReference>
<dbReference type="InterPro" id="IPR020479">
    <property type="entry name" value="HD_metazoa"/>
</dbReference>
<feature type="compositionally biased region" description="Basic and acidic residues" evidence="8">
    <location>
        <begin position="42"/>
        <end position="55"/>
    </location>
</feature>
<comment type="subcellular location">
    <subcellularLocation>
        <location evidence="1 6 7">Nucleus</location>
    </subcellularLocation>
</comment>
<feature type="DNA-binding region" description="Homeobox" evidence="6">
    <location>
        <begin position="239"/>
        <end position="298"/>
    </location>
</feature>
<feature type="compositionally biased region" description="Low complexity" evidence="8">
    <location>
        <begin position="83"/>
        <end position="101"/>
    </location>
</feature>
<dbReference type="InterPro" id="IPR050877">
    <property type="entry name" value="EMX-VAX-Noto_Homeobox_TFs"/>
</dbReference>
<dbReference type="GO" id="GO:0030182">
    <property type="term" value="P:neuron differentiation"/>
    <property type="evidence" value="ECO:0007669"/>
    <property type="project" value="TreeGrafter"/>
</dbReference>
<evidence type="ECO:0000256" key="3">
    <source>
        <dbReference type="ARBA" id="ARBA00023125"/>
    </source>
</evidence>
<organism evidence="10 11">
    <name type="scientific">Chironomus riparius</name>
    <dbReference type="NCBI Taxonomy" id="315576"/>
    <lineage>
        <taxon>Eukaryota</taxon>
        <taxon>Metazoa</taxon>
        <taxon>Ecdysozoa</taxon>
        <taxon>Arthropoda</taxon>
        <taxon>Hexapoda</taxon>
        <taxon>Insecta</taxon>
        <taxon>Pterygota</taxon>
        <taxon>Neoptera</taxon>
        <taxon>Endopterygota</taxon>
        <taxon>Diptera</taxon>
        <taxon>Nematocera</taxon>
        <taxon>Chironomoidea</taxon>
        <taxon>Chironomidae</taxon>
        <taxon>Chironominae</taxon>
        <taxon>Chironomus</taxon>
    </lineage>
</organism>
<dbReference type="PROSITE" id="PS00027">
    <property type="entry name" value="HOMEOBOX_1"/>
    <property type="match status" value="1"/>
</dbReference>
<keyword evidence="5 6" id="KW-0539">Nucleus</keyword>
<evidence type="ECO:0000256" key="2">
    <source>
        <dbReference type="ARBA" id="ARBA00007397"/>
    </source>
</evidence>
<comment type="similarity">
    <text evidence="2">Belongs to the EMX homeobox family.</text>
</comment>
<feature type="compositionally biased region" description="Polar residues" evidence="8">
    <location>
        <begin position="107"/>
        <end position="131"/>
    </location>
</feature>
<dbReference type="OrthoDB" id="6159439at2759"/>
<feature type="domain" description="Homeobox" evidence="9">
    <location>
        <begin position="237"/>
        <end position="297"/>
    </location>
</feature>
<keyword evidence="3 6" id="KW-0238">DNA-binding</keyword>
<dbReference type="InterPro" id="IPR017970">
    <property type="entry name" value="Homeobox_CS"/>
</dbReference>
<dbReference type="Pfam" id="PF00046">
    <property type="entry name" value="Homeodomain"/>
    <property type="match status" value="1"/>
</dbReference>
<feature type="compositionally biased region" description="Basic and acidic residues" evidence="8">
    <location>
        <begin position="297"/>
        <end position="306"/>
    </location>
</feature>
<evidence type="ECO:0000256" key="8">
    <source>
        <dbReference type="SAM" id="MobiDB-lite"/>
    </source>
</evidence>
<dbReference type="Proteomes" id="UP001153620">
    <property type="component" value="Chromosome 3"/>
</dbReference>
<protein>
    <recommendedName>
        <fullName evidence="9">Homeobox domain-containing protein</fullName>
    </recommendedName>
</protein>
<feature type="region of interest" description="Disordered" evidence="8">
    <location>
        <begin position="77"/>
        <end position="133"/>
    </location>
</feature>